<dbReference type="RefSeq" id="WP_085514134.1">
    <property type="nucleotide sequence ID" value="NZ_FXAP01000007.1"/>
</dbReference>
<dbReference type="Gene3D" id="3.40.50.450">
    <property type="match status" value="1"/>
</dbReference>
<dbReference type="EMBL" id="RKHL01000002">
    <property type="protein sequence ID" value="ROR76086.1"/>
    <property type="molecule type" value="Genomic_DNA"/>
</dbReference>
<organism evidence="1 2">
    <name type="scientific">Plantibacter flavus</name>
    <dbReference type="NCBI Taxonomy" id="150123"/>
    <lineage>
        <taxon>Bacteria</taxon>
        <taxon>Bacillati</taxon>
        <taxon>Actinomycetota</taxon>
        <taxon>Actinomycetes</taxon>
        <taxon>Micrococcales</taxon>
        <taxon>Microbacteriaceae</taxon>
        <taxon>Plantibacter</taxon>
    </lineage>
</organism>
<evidence type="ECO:0000313" key="1">
    <source>
        <dbReference type="EMBL" id="ROR76086.1"/>
    </source>
</evidence>
<dbReference type="PANTHER" id="PTHR38440:SF1">
    <property type="entry name" value="UPF0398 PROTEIN SPR0331"/>
    <property type="match status" value="1"/>
</dbReference>
<name>A0A3N2BLH1_9MICO</name>
<keyword evidence="2" id="KW-1185">Reference proteome</keyword>
<dbReference type="AlphaFoldDB" id="A0A3N2BLH1"/>
<protein>
    <submittedName>
        <fullName evidence="1">Putative phage-like protein YoqJ</fullName>
    </submittedName>
</protein>
<gene>
    <name evidence="1" type="ORF">EDD42_4039</name>
</gene>
<dbReference type="PANTHER" id="PTHR38440">
    <property type="entry name" value="UPF0398 PROTEIN YPSA"/>
    <property type="match status" value="1"/>
</dbReference>
<dbReference type="Pfam" id="PF06908">
    <property type="entry name" value="YpsA"/>
    <property type="match status" value="1"/>
</dbReference>
<evidence type="ECO:0000313" key="2">
    <source>
        <dbReference type="Proteomes" id="UP000266915"/>
    </source>
</evidence>
<comment type="caution">
    <text evidence="1">The sequence shown here is derived from an EMBL/GenBank/DDBJ whole genome shotgun (WGS) entry which is preliminary data.</text>
</comment>
<accession>A0A3N2BLH1</accession>
<dbReference type="SUPFAM" id="SSF102405">
    <property type="entry name" value="MCP/YpsA-like"/>
    <property type="match status" value="1"/>
</dbReference>
<dbReference type="Proteomes" id="UP000266915">
    <property type="component" value="Unassembled WGS sequence"/>
</dbReference>
<sequence>MTTDETFHIALTGHRPNKLAGYDLTHPFYVELQAWLEHIITTGLAQHRHLRLSSGLALGADTIWSRAILAMRDRFPGRISFVAEIPVMTQASQWPAAADVEFWHEQVARADFRNVYADEYSPRAMQLRNEGMIRPAQLLLAVWDGSSGGTGHAVRFAEKQGIPIFQISPTVVSRRASSALSPSGR</sequence>
<reference evidence="1 2" key="1">
    <citation type="submission" date="2018-11" db="EMBL/GenBank/DDBJ databases">
        <title>Sequencing the genomes of 1000 actinobacteria strains.</title>
        <authorList>
            <person name="Klenk H.-P."/>
        </authorList>
    </citation>
    <scope>NUCLEOTIDE SEQUENCE [LARGE SCALE GENOMIC DNA]</scope>
    <source>
        <strain evidence="1 2">DSM 14012</strain>
    </source>
</reference>
<proteinExistence type="predicted"/>
<dbReference type="InterPro" id="IPR010697">
    <property type="entry name" value="YspA"/>
</dbReference>